<dbReference type="CDD" id="cd00082">
    <property type="entry name" value="HisKA"/>
    <property type="match status" value="1"/>
</dbReference>
<dbReference type="OrthoDB" id="260274at2"/>
<dbReference type="AlphaFoldDB" id="A0A517SZY6"/>
<evidence type="ECO:0000259" key="6">
    <source>
        <dbReference type="PROSITE" id="PS50109"/>
    </source>
</evidence>
<evidence type="ECO:0000256" key="3">
    <source>
        <dbReference type="ARBA" id="ARBA00022553"/>
    </source>
</evidence>
<evidence type="ECO:0000313" key="8">
    <source>
        <dbReference type="Proteomes" id="UP000315003"/>
    </source>
</evidence>
<keyword evidence="8" id="KW-1185">Reference proteome</keyword>
<dbReference type="EC" id="2.7.13.3" evidence="2"/>
<protein>
    <recommendedName>
        <fullName evidence="2">histidine kinase</fullName>
        <ecNumber evidence="2">2.7.13.3</ecNumber>
    </recommendedName>
</protein>
<evidence type="ECO:0000256" key="1">
    <source>
        <dbReference type="ARBA" id="ARBA00000085"/>
    </source>
</evidence>
<dbReference type="Pfam" id="PF00512">
    <property type="entry name" value="HisKA"/>
    <property type="match status" value="1"/>
</dbReference>
<organism evidence="7 8">
    <name type="scientific">Stieleria bergensis</name>
    <dbReference type="NCBI Taxonomy" id="2528025"/>
    <lineage>
        <taxon>Bacteria</taxon>
        <taxon>Pseudomonadati</taxon>
        <taxon>Planctomycetota</taxon>
        <taxon>Planctomycetia</taxon>
        <taxon>Pirellulales</taxon>
        <taxon>Pirellulaceae</taxon>
        <taxon>Stieleria</taxon>
    </lineage>
</organism>
<dbReference type="InterPro" id="IPR003661">
    <property type="entry name" value="HisK_dim/P_dom"/>
</dbReference>
<dbReference type="PROSITE" id="PS50109">
    <property type="entry name" value="HIS_KIN"/>
    <property type="match status" value="1"/>
</dbReference>
<gene>
    <name evidence="7" type="primary">pleC</name>
    <name evidence="7" type="ORF">SV7mr_42480</name>
</gene>
<accession>A0A517SZY6</accession>
<name>A0A517SZY6_9BACT</name>
<dbReference type="Proteomes" id="UP000315003">
    <property type="component" value="Chromosome"/>
</dbReference>
<dbReference type="SMART" id="SM00388">
    <property type="entry name" value="HisKA"/>
    <property type="match status" value="1"/>
</dbReference>
<proteinExistence type="predicted"/>
<dbReference type="InterPro" id="IPR036097">
    <property type="entry name" value="HisK_dim/P_sf"/>
</dbReference>
<dbReference type="SUPFAM" id="SSF47384">
    <property type="entry name" value="Homodimeric domain of signal transducing histidine kinase"/>
    <property type="match status" value="1"/>
</dbReference>
<dbReference type="InterPro" id="IPR036890">
    <property type="entry name" value="HATPase_C_sf"/>
</dbReference>
<dbReference type="CDD" id="cd00075">
    <property type="entry name" value="HATPase"/>
    <property type="match status" value="1"/>
</dbReference>
<evidence type="ECO:0000256" key="4">
    <source>
        <dbReference type="SAM" id="Coils"/>
    </source>
</evidence>
<evidence type="ECO:0000313" key="7">
    <source>
        <dbReference type="EMBL" id="QDT61709.1"/>
    </source>
</evidence>
<reference evidence="7 8" key="1">
    <citation type="submission" date="2019-02" db="EMBL/GenBank/DDBJ databases">
        <title>Deep-cultivation of Planctomycetes and their phenomic and genomic characterization uncovers novel biology.</title>
        <authorList>
            <person name="Wiegand S."/>
            <person name="Jogler M."/>
            <person name="Boedeker C."/>
            <person name="Pinto D."/>
            <person name="Vollmers J."/>
            <person name="Rivas-Marin E."/>
            <person name="Kohn T."/>
            <person name="Peeters S.H."/>
            <person name="Heuer A."/>
            <person name="Rast P."/>
            <person name="Oberbeckmann S."/>
            <person name="Bunk B."/>
            <person name="Jeske O."/>
            <person name="Meyerdierks A."/>
            <person name="Storesund J.E."/>
            <person name="Kallscheuer N."/>
            <person name="Luecker S."/>
            <person name="Lage O.M."/>
            <person name="Pohl T."/>
            <person name="Merkel B.J."/>
            <person name="Hornburger P."/>
            <person name="Mueller R.-W."/>
            <person name="Bruemmer F."/>
            <person name="Labrenz M."/>
            <person name="Spormann A.M."/>
            <person name="Op den Camp H."/>
            <person name="Overmann J."/>
            <person name="Amann R."/>
            <person name="Jetten M.S.M."/>
            <person name="Mascher T."/>
            <person name="Medema M.H."/>
            <person name="Devos D.P."/>
            <person name="Kaster A.-K."/>
            <person name="Ovreas L."/>
            <person name="Rohde M."/>
            <person name="Galperin M.Y."/>
            <person name="Jogler C."/>
        </authorList>
    </citation>
    <scope>NUCLEOTIDE SEQUENCE [LARGE SCALE GENOMIC DNA]</scope>
    <source>
        <strain evidence="7 8">SV_7m_r</strain>
    </source>
</reference>
<evidence type="ECO:0000256" key="5">
    <source>
        <dbReference type="SAM" id="MobiDB-lite"/>
    </source>
</evidence>
<dbReference type="Gene3D" id="1.10.287.130">
    <property type="match status" value="1"/>
</dbReference>
<feature type="compositionally biased region" description="Polar residues" evidence="5">
    <location>
        <begin position="541"/>
        <end position="551"/>
    </location>
</feature>
<dbReference type="InterPro" id="IPR003594">
    <property type="entry name" value="HATPase_dom"/>
</dbReference>
<sequence length="551" mass="61631">MSQSQNQRTIIVGHGAQDQAEPSKWALSSGTVLAKTVRDALRIAQARKSSLVLFAPNATRAMADQPSGELAALCKRLPVIAVDHDHDRDHQLSLLGKGVHEICERLETQTDAAFATKLAQAVQRARTRFKAQRRLLRMSGRLRRGPRALVKRLRLLKHRNRRLQHYRQLAEQCVANIAHDFRTPLAVISDYASIVRDGIVGSVNDQQKKMMEKVNTRAADLNQMANELLDISRMNAGMMCVCRRKVSIPDIVSRQGTMLIDRARAAGIRFEVSVAENLPRVYCDPDLIGRVIINLAVNAIKATPQGGSVRLWATLSHDHRQVTLGVSDDGPGIAQPELDRIFERFQKISDANSDQKGYGLGLAIAQKHCELNLSHLQVESSVGLGSTFRFDLPVAKPKPVIAKWLQQIRNYRGPIGMLDVKLPSPTNRRTSDDFDRFLHRSLHKRDLLLRTSQDHWVLLLAWPTRPFESWETNAREGLDEFNRSRCGDAVTDFLSRLAHAWPCCEVGRPRDQASILNWFDRQITHGPQTPAVPAPKGAKSLTAQSAESHTG</sequence>
<keyword evidence="3" id="KW-0597">Phosphoprotein</keyword>
<feature type="domain" description="Histidine kinase" evidence="6">
    <location>
        <begin position="176"/>
        <end position="396"/>
    </location>
</feature>
<dbReference type="Pfam" id="PF02518">
    <property type="entry name" value="HATPase_c"/>
    <property type="match status" value="1"/>
</dbReference>
<dbReference type="GO" id="GO:0000155">
    <property type="term" value="F:phosphorelay sensor kinase activity"/>
    <property type="evidence" value="ECO:0007669"/>
    <property type="project" value="InterPro"/>
</dbReference>
<keyword evidence="4" id="KW-0175">Coiled coil</keyword>
<dbReference type="Gene3D" id="3.30.565.10">
    <property type="entry name" value="Histidine kinase-like ATPase, C-terminal domain"/>
    <property type="match status" value="1"/>
</dbReference>
<keyword evidence="7" id="KW-0808">Transferase</keyword>
<dbReference type="PANTHER" id="PTHR43547">
    <property type="entry name" value="TWO-COMPONENT HISTIDINE KINASE"/>
    <property type="match status" value="1"/>
</dbReference>
<dbReference type="SUPFAM" id="SSF55874">
    <property type="entry name" value="ATPase domain of HSP90 chaperone/DNA topoisomerase II/histidine kinase"/>
    <property type="match status" value="1"/>
</dbReference>
<evidence type="ECO:0000256" key="2">
    <source>
        <dbReference type="ARBA" id="ARBA00012438"/>
    </source>
</evidence>
<feature type="region of interest" description="Disordered" evidence="5">
    <location>
        <begin position="526"/>
        <end position="551"/>
    </location>
</feature>
<dbReference type="SMART" id="SM00387">
    <property type="entry name" value="HATPase_c"/>
    <property type="match status" value="1"/>
</dbReference>
<dbReference type="EMBL" id="CP036272">
    <property type="protein sequence ID" value="QDT61709.1"/>
    <property type="molecule type" value="Genomic_DNA"/>
</dbReference>
<feature type="coiled-coil region" evidence="4">
    <location>
        <begin position="204"/>
        <end position="231"/>
    </location>
</feature>
<dbReference type="InterPro" id="IPR004358">
    <property type="entry name" value="Sig_transdc_His_kin-like_C"/>
</dbReference>
<dbReference type="PRINTS" id="PR00344">
    <property type="entry name" value="BCTRLSENSOR"/>
</dbReference>
<dbReference type="PANTHER" id="PTHR43547:SF2">
    <property type="entry name" value="HYBRID SIGNAL TRANSDUCTION HISTIDINE KINASE C"/>
    <property type="match status" value="1"/>
</dbReference>
<comment type="catalytic activity">
    <reaction evidence="1">
        <text>ATP + protein L-histidine = ADP + protein N-phospho-L-histidine.</text>
        <dbReference type="EC" id="2.7.13.3"/>
    </reaction>
</comment>
<dbReference type="InterPro" id="IPR005467">
    <property type="entry name" value="His_kinase_dom"/>
</dbReference>
<dbReference type="RefSeq" id="WP_145275972.1">
    <property type="nucleotide sequence ID" value="NZ_CP036272.1"/>
</dbReference>